<accession>A0A4V3F6X3</accession>
<dbReference type="Proteomes" id="UP000294689">
    <property type="component" value="Unassembled WGS sequence"/>
</dbReference>
<gene>
    <name evidence="1" type="ORF">BXY82_2972</name>
</gene>
<proteinExistence type="predicted"/>
<dbReference type="AlphaFoldDB" id="A0A4V3F6X3"/>
<name>A0A4V3F6X3_9FLAO</name>
<comment type="caution">
    <text evidence="1">The sequence shown here is derived from an EMBL/GenBank/DDBJ whole genome shotgun (WGS) entry which is preliminary data.</text>
</comment>
<dbReference type="EMBL" id="SOBW01000010">
    <property type="protein sequence ID" value="TDU34306.1"/>
    <property type="molecule type" value="Genomic_DNA"/>
</dbReference>
<keyword evidence="2" id="KW-1185">Reference proteome</keyword>
<dbReference type="OrthoDB" id="1179353at2"/>
<organism evidence="1 2">
    <name type="scientific">Gelidibacter sediminis</name>
    <dbReference type="NCBI Taxonomy" id="1608710"/>
    <lineage>
        <taxon>Bacteria</taxon>
        <taxon>Pseudomonadati</taxon>
        <taxon>Bacteroidota</taxon>
        <taxon>Flavobacteriia</taxon>
        <taxon>Flavobacteriales</taxon>
        <taxon>Flavobacteriaceae</taxon>
        <taxon>Gelidibacter</taxon>
    </lineage>
</organism>
<protein>
    <submittedName>
        <fullName evidence="1">Uncharacterized protein</fullName>
    </submittedName>
</protein>
<evidence type="ECO:0000313" key="2">
    <source>
        <dbReference type="Proteomes" id="UP000294689"/>
    </source>
</evidence>
<sequence length="161" mass="17569">MNYIMYIIMFLYTFHVSAQNDVYDNTFVRIYNVEGKKTNKGKIMSISKSSIELYSRGNTLTIPLHTIGIIKTKRSAGNNIGKGALIGGSSLALIGLLSGDDKGGFISFTAADKTLFGLVSGSLFGGLVGGITAIFKNSDHFIIDGNEMALEKFRNRMLRIE</sequence>
<dbReference type="RefSeq" id="WP_133758965.1">
    <property type="nucleotide sequence ID" value="NZ_SOBW01000010.1"/>
</dbReference>
<evidence type="ECO:0000313" key="1">
    <source>
        <dbReference type="EMBL" id="TDU34306.1"/>
    </source>
</evidence>
<reference evidence="1 2" key="1">
    <citation type="submission" date="2019-03" db="EMBL/GenBank/DDBJ databases">
        <title>Genomic Encyclopedia of Archaeal and Bacterial Type Strains, Phase II (KMG-II): from individual species to whole genera.</title>
        <authorList>
            <person name="Goeker M."/>
        </authorList>
    </citation>
    <scope>NUCLEOTIDE SEQUENCE [LARGE SCALE GENOMIC DNA]</scope>
    <source>
        <strain evidence="1 2">DSM 28135</strain>
    </source>
</reference>